<dbReference type="PANTHER" id="PTHR48050:SF13">
    <property type="entry name" value="STEROL 3-BETA-GLUCOSYLTRANSFERASE UGT80A2"/>
    <property type="match status" value="1"/>
</dbReference>
<dbReference type="SUPFAM" id="SSF53756">
    <property type="entry name" value="UDP-Glycosyltransferase/glycogen phosphorylase"/>
    <property type="match status" value="1"/>
</dbReference>
<evidence type="ECO:0000313" key="4">
    <source>
        <dbReference type="Proteomes" id="UP000502706"/>
    </source>
</evidence>
<proteinExistence type="predicted"/>
<dbReference type="PANTHER" id="PTHR48050">
    <property type="entry name" value="STEROL 3-BETA-GLUCOSYLTRANSFERASE"/>
    <property type="match status" value="1"/>
</dbReference>
<reference evidence="3 4" key="1">
    <citation type="submission" date="2019-10" db="EMBL/GenBank/DDBJ databases">
        <title>Rubrobacter sp nov SCSIO 52915 isolated from a deep-sea sediment in the South China Sea.</title>
        <authorList>
            <person name="Chen R.W."/>
        </authorList>
    </citation>
    <scope>NUCLEOTIDE SEQUENCE [LARGE SCALE GENOMIC DNA]</scope>
    <source>
        <strain evidence="3 4">SCSIO 52915</strain>
    </source>
</reference>
<dbReference type="Pfam" id="PF06722">
    <property type="entry name" value="EryCIII-like_C"/>
    <property type="match status" value="1"/>
</dbReference>
<organism evidence="3 4">
    <name type="scientific">Rubrobacter marinus</name>
    <dbReference type="NCBI Taxonomy" id="2653852"/>
    <lineage>
        <taxon>Bacteria</taxon>
        <taxon>Bacillati</taxon>
        <taxon>Actinomycetota</taxon>
        <taxon>Rubrobacteria</taxon>
        <taxon>Rubrobacterales</taxon>
        <taxon>Rubrobacteraceae</taxon>
        <taxon>Rubrobacter</taxon>
    </lineage>
</organism>
<dbReference type="InterPro" id="IPR050426">
    <property type="entry name" value="Glycosyltransferase_28"/>
</dbReference>
<dbReference type="Proteomes" id="UP000502706">
    <property type="component" value="Chromosome"/>
</dbReference>
<protein>
    <recommendedName>
        <fullName evidence="2">Erythromycin biosynthesis protein CIII-like C-terminal domain-containing protein</fullName>
    </recommendedName>
</protein>
<dbReference type="InterPro" id="IPR010610">
    <property type="entry name" value="EryCIII-like_C"/>
</dbReference>
<evidence type="ECO:0000256" key="1">
    <source>
        <dbReference type="SAM" id="MobiDB-lite"/>
    </source>
</evidence>
<name>A0A6G8Q2P8_9ACTN</name>
<evidence type="ECO:0000259" key="2">
    <source>
        <dbReference type="Pfam" id="PF06722"/>
    </source>
</evidence>
<dbReference type="AlphaFoldDB" id="A0A6G8Q2P8"/>
<feature type="region of interest" description="Disordered" evidence="1">
    <location>
        <begin position="1"/>
        <end position="46"/>
    </location>
</feature>
<sequence length="138" mass="13837">MAGGSGTDRAGREQLVEGTVPDGNIGQSPETAAVVHHGGAGTTAEGLRAGKPAAVFPSNFGDQLFWGRRVHAPGAGPGPVPQRRLTIEGLAAAIRAVTGDEGMRRRAAELGDEIRAEDGVARAVEIIAGSPAQAPAGG</sequence>
<dbReference type="KEGG" id="rmar:GBA65_08880"/>
<dbReference type="Gene3D" id="3.40.50.2000">
    <property type="entry name" value="Glycogen Phosphorylase B"/>
    <property type="match status" value="1"/>
</dbReference>
<accession>A0A6G8Q2P8</accession>
<feature type="domain" description="Erythromycin biosynthesis protein CIII-like C-terminal" evidence="2">
    <location>
        <begin position="29"/>
        <end position="117"/>
    </location>
</feature>
<gene>
    <name evidence="3" type="ORF">GBA65_08880</name>
</gene>
<dbReference type="EMBL" id="CP045121">
    <property type="protein sequence ID" value="QIN80733.1"/>
    <property type="molecule type" value="Genomic_DNA"/>
</dbReference>
<keyword evidence="4" id="KW-1185">Reference proteome</keyword>
<evidence type="ECO:0000313" key="3">
    <source>
        <dbReference type="EMBL" id="QIN80733.1"/>
    </source>
</evidence>
<dbReference type="GO" id="GO:0016757">
    <property type="term" value="F:glycosyltransferase activity"/>
    <property type="evidence" value="ECO:0007669"/>
    <property type="project" value="UniProtKB-ARBA"/>
</dbReference>